<dbReference type="STRING" id="178035.A0A154PIB3"/>
<dbReference type="EMBL" id="KQ434924">
    <property type="protein sequence ID" value="KZC11552.1"/>
    <property type="molecule type" value="Genomic_DNA"/>
</dbReference>
<dbReference type="PRINTS" id="PR00947">
    <property type="entry name" value="CUTICLE"/>
</dbReference>
<keyword evidence="5" id="KW-1185">Reference proteome</keyword>
<dbReference type="AlphaFoldDB" id="A0A154PIB3"/>
<dbReference type="InterPro" id="IPR031311">
    <property type="entry name" value="CHIT_BIND_RR_consensus"/>
</dbReference>
<feature type="non-terminal residue" evidence="4">
    <location>
        <position position="1"/>
    </location>
</feature>
<dbReference type="PANTHER" id="PTHR10380">
    <property type="entry name" value="CUTICLE PROTEIN"/>
    <property type="match status" value="1"/>
</dbReference>
<evidence type="ECO:0000256" key="2">
    <source>
        <dbReference type="PROSITE-ProRule" id="PRU00497"/>
    </source>
</evidence>
<dbReference type="GO" id="GO:0062129">
    <property type="term" value="C:chitin-based extracellular matrix"/>
    <property type="evidence" value="ECO:0007669"/>
    <property type="project" value="TreeGrafter"/>
</dbReference>
<reference evidence="4 5" key="1">
    <citation type="submission" date="2015-07" db="EMBL/GenBank/DDBJ databases">
        <title>The genome of Dufourea novaeangliae.</title>
        <authorList>
            <person name="Pan H."/>
            <person name="Kapheim K."/>
        </authorList>
    </citation>
    <scope>NUCLEOTIDE SEQUENCE [LARGE SCALE GENOMIC DNA]</scope>
    <source>
        <strain evidence="4">0120121106</strain>
        <tissue evidence="4">Whole body</tissue>
    </source>
</reference>
<dbReference type="PROSITE" id="PS51155">
    <property type="entry name" value="CHIT_BIND_RR_2"/>
    <property type="match status" value="1"/>
</dbReference>
<name>A0A154PIB3_DUFNO</name>
<keyword evidence="3" id="KW-0732">Signal</keyword>
<gene>
    <name evidence="4" type="ORF">WN55_02834</name>
</gene>
<proteinExistence type="predicted"/>
<keyword evidence="1 2" id="KW-0193">Cuticle</keyword>
<dbReference type="Proteomes" id="UP000076502">
    <property type="component" value="Unassembled WGS sequence"/>
</dbReference>
<dbReference type="PROSITE" id="PS00233">
    <property type="entry name" value="CHIT_BIND_RR_1"/>
    <property type="match status" value="1"/>
</dbReference>
<dbReference type="InterPro" id="IPR050468">
    <property type="entry name" value="Cuticle_Struct_Prot"/>
</dbReference>
<dbReference type="PANTHER" id="PTHR10380:SF173">
    <property type="entry name" value="CUTICULAR PROTEIN 47EF, ISOFORM C-RELATED"/>
    <property type="match status" value="1"/>
</dbReference>
<feature type="chain" id="PRO_5007599571" evidence="3">
    <location>
        <begin position="17"/>
        <end position="124"/>
    </location>
</feature>
<evidence type="ECO:0000313" key="4">
    <source>
        <dbReference type="EMBL" id="KZC11552.1"/>
    </source>
</evidence>
<dbReference type="InterPro" id="IPR000618">
    <property type="entry name" value="Insect_cuticle"/>
</dbReference>
<accession>A0A154PIB3</accession>
<protein>
    <submittedName>
        <fullName evidence="4">Endocuticle structural glycoprotein SgAbd-1</fullName>
    </submittedName>
</protein>
<sequence length="124" mass="13423">ILSFVLTAVVAGEVLIQTPPAIIKQSHDLSSDGSYSYSYQTENGIYQAENGTPVVVDPSNPPVVVSQGQYQYTAPDGTPIAVSYVADHNGFQPQGEHIPAVSPLIQRALEYIRAHPPQPETHHF</sequence>
<dbReference type="Pfam" id="PF00379">
    <property type="entry name" value="Chitin_bind_4"/>
    <property type="match status" value="1"/>
</dbReference>
<evidence type="ECO:0000313" key="5">
    <source>
        <dbReference type="Proteomes" id="UP000076502"/>
    </source>
</evidence>
<evidence type="ECO:0000256" key="3">
    <source>
        <dbReference type="SAM" id="SignalP"/>
    </source>
</evidence>
<dbReference type="GO" id="GO:0008010">
    <property type="term" value="F:structural constituent of chitin-based larval cuticle"/>
    <property type="evidence" value="ECO:0007669"/>
    <property type="project" value="TreeGrafter"/>
</dbReference>
<organism evidence="4 5">
    <name type="scientific">Dufourea novaeangliae</name>
    <name type="common">Sweat bee</name>
    <dbReference type="NCBI Taxonomy" id="178035"/>
    <lineage>
        <taxon>Eukaryota</taxon>
        <taxon>Metazoa</taxon>
        <taxon>Ecdysozoa</taxon>
        <taxon>Arthropoda</taxon>
        <taxon>Hexapoda</taxon>
        <taxon>Insecta</taxon>
        <taxon>Pterygota</taxon>
        <taxon>Neoptera</taxon>
        <taxon>Endopterygota</taxon>
        <taxon>Hymenoptera</taxon>
        <taxon>Apocrita</taxon>
        <taxon>Aculeata</taxon>
        <taxon>Apoidea</taxon>
        <taxon>Anthophila</taxon>
        <taxon>Halictidae</taxon>
        <taxon>Rophitinae</taxon>
        <taxon>Dufourea</taxon>
    </lineage>
</organism>
<evidence type="ECO:0000256" key="1">
    <source>
        <dbReference type="ARBA" id="ARBA00022460"/>
    </source>
</evidence>
<feature type="signal peptide" evidence="3">
    <location>
        <begin position="1"/>
        <end position="16"/>
    </location>
</feature>